<evidence type="ECO:0000313" key="5">
    <source>
        <dbReference type="Proteomes" id="UP000269708"/>
    </source>
</evidence>
<dbReference type="PANTHER" id="PTHR43877">
    <property type="entry name" value="AMINOALKYLPHOSPHONATE N-ACETYLTRANSFERASE-RELATED-RELATED"/>
    <property type="match status" value="1"/>
</dbReference>
<protein>
    <submittedName>
        <fullName evidence="4">Acetyltransferase (GNAT) family protein</fullName>
    </submittedName>
</protein>
<keyword evidence="1 4" id="KW-0808">Transferase</keyword>
<dbReference type="PROSITE" id="PS51186">
    <property type="entry name" value="GNAT"/>
    <property type="match status" value="1"/>
</dbReference>
<comment type="caution">
    <text evidence="4">The sequence shown here is derived from an EMBL/GenBank/DDBJ whole genome shotgun (WGS) entry which is preliminary data.</text>
</comment>
<name>A0A3N4V9F0_9GAMM</name>
<proteinExistence type="predicted"/>
<dbReference type="OrthoDB" id="7054990at2"/>
<feature type="domain" description="N-acetyltransferase" evidence="3">
    <location>
        <begin position="12"/>
        <end position="153"/>
    </location>
</feature>
<dbReference type="InterPro" id="IPR050832">
    <property type="entry name" value="Bact_Acetyltransf"/>
</dbReference>
<dbReference type="RefSeq" id="WP_123769808.1">
    <property type="nucleotide sequence ID" value="NZ_RKQN01000002.1"/>
</dbReference>
<dbReference type="Gene3D" id="3.40.630.30">
    <property type="match status" value="1"/>
</dbReference>
<dbReference type="InterPro" id="IPR000182">
    <property type="entry name" value="GNAT_dom"/>
</dbReference>
<dbReference type="SUPFAM" id="SSF55729">
    <property type="entry name" value="Acyl-CoA N-acyltransferases (Nat)"/>
    <property type="match status" value="1"/>
</dbReference>
<organism evidence="4 5">
    <name type="scientific">Vulcaniibacterium tengchongense</name>
    <dbReference type="NCBI Taxonomy" id="1273429"/>
    <lineage>
        <taxon>Bacteria</taxon>
        <taxon>Pseudomonadati</taxon>
        <taxon>Pseudomonadota</taxon>
        <taxon>Gammaproteobacteria</taxon>
        <taxon>Lysobacterales</taxon>
        <taxon>Lysobacteraceae</taxon>
        <taxon>Vulcaniibacterium</taxon>
    </lineage>
</organism>
<sequence>MGRAAAPGAATARIRAAEPGDAHDVARLLEALGYPCGPGEAAERIGLVRDDPRQHLLLAECEGEACGLVALYTLYSLVHGGELARITALVVAPERQREGLGRRLLREVEALARRSGIARIEATSSASRTGAHAFYRRCGYAEGSLRFLKTLGD</sequence>
<gene>
    <name evidence="4" type="ORF">EDC50_1439</name>
</gene>
<evidence type="ECO:0000256" key="1">
    <source>
        <dbReference type="ARBA" id="ARBA00022679"/>
    </source>
</evidence>
<evidence type="ECO:0000313" key="4">
    <source>
        <dbReference type="EMBL" id="RPE79616.1"/>
    </source>
</evidence>
<keyword evidence="5" id="KW-1185">Reference proteome</keyword>
<dbReference type="CDD" id="cd04301">
    <property type="entry name" value="NAT_SF"/>
    <property type="match status" value="1"/>
</dbReference>
<reference evidence="4 5" key="1">
    <citation type="submission" date="2018-11" db="EMBL/GenBank/DDBJ databases">
        <title>Genomic Encyclopedia of Type Strains, Phase IV (KMG-IV): sequencing the most valuable type-strain genomes for metagenomic binning, comparative biology and taxonomic classification.</title>
        <authorList>
            <person name="Goeker M."/>
        </authorList>
    </citation>
    <scope>NUCLEOTIDE SEQUENCE [LARGE SCALE GENOMIC DNA]</scope>
    <source>
        <strain evidence="4 5">DSM 25623</strain>
    </source>
</reference>
<evidence type="ECO:0000256" key="2">
    <source>
        <dbReference type="ARBA" id="ARBA00023315"/>
    </source>
</evidence>
<dbReference type="GO" id="GO:0016747">
    <property type="term" value="F:acyltransferase activity, transferring groups other than amino-acyl groups"/>
    <property type="evidence" value="ECO:0007669"/>
    <property type="project" value="InterPro"/>
</dbReference>
<evidence type="ECO:0000259" key="3">
    <source>
        <dbReference type="PROSITE" id="PS51186"/>
    </source>
</evidence>
<keyword evidence="2" id="KW-0012">Acyltransferase</keyword>
<dbReference type="EMBL" id="RKQN01000002">
    <property type="protein sequence ID" value="RPE79616.1"/>
    <property type="molecule type" value="Genomic_DNA"/>
</dbReference>
<dbReference type="Pfam" id="PF00583">
    <property type="entry name" value="Acetyltransf_1"/>
    <property type="match status" value="1"/>
</dbReference>
<accession>A0A3N4V9F0</accession>
<dbReference type="AlphaFoldDB" id="A0A3N4V9F0"/>
<dbReference type="InterPro" id="IPR016181">
    <property type="entry name" value="Acyl_CoA_acyltransferase"/>
</dbReference>
<dbReference type="Proteomes" id="UP000269708">
    <property type="component" value="Unassembled WGS sequence"/>
</dbReference>